<dbReference type="AlphaFoldDB" id="A0A482X6I1"/>
<dbReference type="SMR" id="A0A482X6I1"/>
<proteinExistence type="predicted"/>
<dbReference type="InParanoid" id="A0A482X6I1"/>
<gene>
    <name evidence="2" type="ORF">LSTR_LSTR000098</name>
</gene>
<dbReference type="PANTHER" id="PTHR46599">
    <property type="entry name" value="PIGGYBAC TRANSPOSABLE ELEMENT-DERIVED PROTEIN 4"/>
    <property type="match status" value="1"/>
</dbReference>
<dbReference type="Proteomes" id="UP000291343">
    <property type="component" value="Unassembled WGS sequence"/>
</dbReference>
<name>A0A482X6I1_LAOST</name>
<dbReference type="InterPro" id="IPR029526">
    <property type="entry name" value="PGBD"/>
</dbReference>
<accession>A0A482X6I1</accession>
<comment type="caution">
    <text evidence="2">The sequence shown here is derived from an EMBL/GenBank/DDBJ whole genome shotgun (WGS) entry which is preliminary data.</text>
</comment>
<sequence length="608" mass="70706">MDREGNLPSDSIRDLIFGDLSESEVDYDSFSIDESQPATIDNVIRLDSDHDSDIDYISEDEQTSDTDDASDVMFPRAVWREWTANDVDFPEFKYTLEDRSGFIPLPGFDRGSELHYFQLFFTDELFLQIINETNRYAQEKIKANTPLTKNSTWHSWIDLTLPEFKAFLGVIMNMSLNPKPEMEDYFSSDWLDYQTFFKDIIFSKERFFQIFWTLHLSPPNNIGPVLGTVTRSGKVKRVVQYLEKKFREYYCPSDTVSIGESTIDFKGRVAFKVYNKDKPNKWGIKVFVVSDAVNGYVCAMEPYMGSITTSNLDRPELLATSRIVLSLIQKLQQTYGSVEGLKVFTDRYYTSVELAKELYLKKIHLTGTVNRNRKGLPREIRIKPKLKRGEMLSLRKDNDNDDPSFIHVLEWKDKRPVTVLTTLYDNKTEIVKRIVKGGVEESIIKPSIICRYNEYMGGVDISDHYIASYAFTRRSIKWWRKVFFWLLEVAIVNSFILCNTNRPPGMKDMRQRKFRKKLILALVGDVRNTKKRGRPSVTEEDVRLNGKLHIPQMLDARKGKDCAVCSDRSALGERKRTRMYCDTCLNKPGLHAGQCFQRYHTLKKFKNQ</sequence>
<dbReference type="FunCoup" id="A0A482X6I1">
    <property type="interactions" value="54"/>
</dbReference>
<evidence type="ECO:0000313" key="3">
    <source>
        <dbReference type="Proteomes" id="UP000291343"/>
    </source>
</evidence>
<dbReference type="OrthoDB" id="6608042at2759"/>
<dbReference type="PANTHER" id="PTHR46599:SF3">
    <property type="entry name" value="PIGGYBAC TRANSPOSABLE ELEMENT-DERIVED PROTEIN 4"/>
    <property type="match status" value="1"/>
</dbReference>
<organism evidence="2 3">
    <name type="scientific">Laodelphax striatellus</name>
    <name type="common">Small brown planthopper</name>
    <name type="synonym">Delphax striatella</name>
    <dbReference type="NCBI Taxonomy" id="195883"/>
    <lineage>
        <taxon>Eukaryota</taxon>
        <taxon>Metazoa</taxon>
        <taxon>Ecdysozoa</taxon>
        <taxon>Arthropoda</taxon>
        <taxon>Hexapoda</taxon>
        <taxon>Insecta</taxon>
        <taxon>Pterygota</taxon>
        <taxon>Neoptera</taxon>
        <taxon>Paraneoptera</taxon>
        <taxon>Hemiptera</taxon>
        <taxon>Auchenorrhyncha</taxon>
        <taxon>Fulgoroidea</taxon>
        <taxon>Delphacidae</taxon>
        <taxon>Criomorphinae</taxon>
        <taxon>Laodelphax</taxon>
    </lineage>
</organism>
<keyword evidence="3" id="KW-1185">Reference proteome</keyword>
<evidence type="ECO:0000313" key="2">
    <source>
        <dbReference type="EMBL" id="RZF41384.1"/>
    </source>
</evidence>
<feature type="domain" description="PiggyBac transposable element-derived protein" evidence="1">
    <location>
        <begin position="114"/>
        <end position="495"/>
    </location>
</feature>
<protein>
    <recommendedName>
        <fullName evidence="1">PiggyBac transposable element-derived protein domain-containing protein</fullName>
    </recommendedName>
</protein>
<evidence type="ECO:0000259" key="1">
    <source>
        <dbReference type="Pfam" id="PF13843"/>
    </source>
</evidence>
<dbReference type="Pfam" id="PF13843">
    <property type="entry name" value="DDE_Tnp_1_7"/>
    <property type="match status" value="1"/>
</dbReference>
<reference evidence="2 3" key="1">
    <citation type="journal article" date="2017" name="Gigascience">
        <title>Genome sequence of the small brown planthopper, Laodelphax striatellus.</title>
        <authorList>
            <person name="Zhu J."/>
            <person name="Jiang F."/>
            <person name="Wang X."/>
            <person name="Yang P."/>
            <person name="Bao Y."/>
            <person name="Zhao W."/>
            <person name="Wang W."/>
            <person name="Lu H."/>
            <person name="Wang Q."/>
            <person name="Cui N."/>
            <person name="Li J."/>
            <person name="Chen X."/>
            <person name="Luo L."/>
            <person name="Yu J."/>
            <person name="Kang L."/>
            <person name="Cui F."/>
        </authorList>
    </citation>
    <scope>NUCLEOTIDE SEQUENCE [LARGE SCALE GENOMIC DNA]</scope>
    <source>
        <strain evidence="2">Lst14</strain>
    </source>
</reference>
<dbReference type="EMBL" id="QKKF02016774">
    <property type="protein sequence ID" value="RZF41384.1"/>
    <property type="molecule type" value="Genomic_DNA"/>
</dbReference>